<evidence type="ECO:0000256" key="3">
    <source>
        <dbReference type="ARBA" id="ARBA00022525"/>
    </source>
</evidence>
<keyword evidence="8" id="KW-1185">Reference proteome</keyword>
<evidence type="ECO:0000313" key="9">
    <source>
        <dbReference type="WBParaSite" id="SSTP_0000164000.1"/>
    </source>
</evidence>
<reference evidence="9" key="1">
    <citation type="submission" date="2015-08" db="UniProtKB">
        <authorList>
            <consortium name="WormBaseParasite"/>
        </authorList>
    </citation>
    <scope>IDENTIFICATION</scope>
</reference>
<dbReference type="WBParaSite" id="SSTP_0000164000.1">
    <property type="protein sequence ID" value="SSTP_0000164000.1"/>
    <property type="gene ID" value="SSTP_0000164000"/>
</dbReference>
<accession>A0A0K0DWM3</accession>
<dbReference type="InterPro" id="IPR008632">
    <property type="entry name" value="Gp-FAR-1"/>
</dbReference>
<proteinExistence type="inferred from homology"/>
<keyword evidence="4 7" id="KW-0732">Signal</keyword>
<organism evidence="9">
    <name type="scientific">Strongyloides stercoralis</name>
    <name type="common">Threadworm</name>
    <dbReference type="NCBI Taxonomy" id="6248"/>
    <lineage>
        <taxon>Eukaryota</taxon>
        <taxon>Metazoa</taxon>
        <taxon>Ecdysozoa</taxon>
        <taxon>Nematoda</taxon>
        <taxon>Chromadorea</taxon>
        <taxon>Rhabditida</taxon>
        <taxon>Tylenchina</taxon>
        <taxon>Panagrolaimomorpha</taxon>
        <taxon>Strongyloidoidea</taxon>
        <taxon>Strongyloididae</taxon>
        <taxon>Strongyloides</taxon>
    </lineage>
</organism>
<evidence type="ECO:0000256" key="2">
    <source>
        <dbReference type="ARBA" id="ARBA00006648"/>
    </source>
</evidence>
<protein>
    <submittedName>
        <fullName evidence="10">Fatty-acid and retinol-binding protein 1</fullName>
    </submittedName>
</protein>
<keyword evidence="3" id="KW-0964">Secreted</keyword>
<evidence type="ECO:0000256" key="5">
    <source>
        <dbReference type="ARBA" id="ARBA00023054"/>
    </source>
</evidence>
<dbReference type="Pfam" id="PF05823">
    <property type="entry name" value="Gp-FAR-1"/>
    <property type="match status" value="1"/>
</dbReference>
<evidence type="ECO:0000256" key="6">
    <source>
        <dbReference type="ARBA" id="ARBA00023121"/>
    </source>
</evidence>
<dbReference type="Gene3D" id="1.20.120.1100">
    <property type="match status" value="1"/>
</dbReference>
<sequence>MFFLNIIIYMFIIITLSYSKPNSLQNVISRVTVFLTNDIKILTNDLKQDDKKIFNETIHLKQEGDMLDVLEKNLPIYGKHLKRLDTKYNLKFNLLSNESQNFVIEIEKLLPEDIFENKNKFDKFIKNTFISKYQKLTEESKNELKFFFNKSKGIQMAVGSSKL</sequence>
<dbReference type="WBParaSite" id="TCONS_00010764.p1">
    <property type="protein sequence ID" value="TCONS_00010764.p1"/>
    <property type="gene ID" value="XLOC_004385"/>
</dbReference>
<comment type="similarity">
    <text evidence="2">Belongs to the fatty-acid and retinol-binding protein (FARBP) family.</text>
</comment>
<evidence type="ECO:0000313" key="8">
    <source>
        <dbReference type="Proteomes" id="UP000035681"/>
    </source>
</evidence>
<dbReference type="Proteomes" id="UP000035681">
    <property type="component" value="Unplaced"/>
</dbReference>
<name>A0A0K0DWM3_STRER</name>
<comment type="subcellular location">
    <subcellularLocation>
        <location evidence="1">Secreted</location>
    </subcellularLocation>
</comment>
<dbReference type="GO" id="GO:0005576">
    <property type="term" value="C:extracellular region"/>
    <property type="evidence" value="ECO:0007669"/>
    <property type="project" value="UniProtKB-SubCell"/>
</dbReference>
<evidence type="ECO:0000256" key="1">
    <source>
        <dbReference type="ARBA" id="ARBA00004613"/>
    </source>
</evidence>
<evidence type="ECO:0000313" key="10">
    <source>
        <dbReference type="WBParaSite" id="TCONS_00010764.p1"/>
    </source>
</evidence>
<evidence type="ECO:0000256" key="7">
    <source>
        <dbReference type="SAM" id="SignalP"/>
    </source>
</evidence>
<feature type="chain" id="PRO_5005327072" evidence="7">
    <location>
        <begin position="20"/>
        <end position="163"/>
    </location>
</feature>
<keyword evidence="6" id="KW-0446">Lipid-binding</keyword>
<dbReference type="GO" id="GO:0008289">
    <property type="term" value="F:lipid binding"/>
    <property type="evidence" value="ECO:0007669"/>
    <property type="project" value="UniProtKB-KW"/>
</dbReference>
<dbReference type="AlphaFoldDB" id="A0A0K0DWM3"/>
<evidence type="ECO:0000256" key="4">
    <source>
        <dbReference type="ARBA" id="ARBA00022729"/>
    </source>
</evidence>
<feature type="signal peptide" evidence="7">
    <location>
        <begin position="1"/>
        <end position="19"/>
    </location>
</feature>
<keyword evidence="5" id="KW-0175">Coiled coil</keyword>